<reference evidence="4 5" key="1">
    <citation type="submission" date="2016-09" db="EMBL/GenBank/DDBJ databases">
        <authorList>
            <person name="Capua I."/>
            <person name="De Benedictis P."/>
            <person name="Joannis T."/>
            <person name="Lombin L.H."/>
            <person name="Cattoli G."/>
        </authorList>
    </citation>
    <scope>NUCLEOTIDE SEQUENCE [LARGE SCALE GENOMIC DNA]</scope>
    <source>
        <strain evidence="4 5">GluBS11</strain>
    </source>
</reference>
<dbReference type="InterPro" id="IPR022627">
    <property type="entry name" value="DUF3502"/>
</dbReference>
<feature type="signal peptide" evidence="2">
    <location>
        <begin position="1"/>
        <end position="21"/>
    </location>
</feature>
<feature type="chain" id="PRO_5039056497" description="DUF3502 domain-containing protein" evidence="2">
    <location>
        <begin position="22"/>
        <end position="512"/>
    </location>
</feature>
<keyword evidence="2" id="KW-0732">Signal</keyword>
<gene>
    <name evidence="4" type="ORF">SAMN05421730_102424</name>
</gene>
<sequence length="512" mass="54844">MKKKVLSTLLALAMVASLVSGCGKTEKETASGDAGDKETSSEGTGEAKIDFDEDPYEVYVQYVGLFEENKNIKAVEDAINAIALEKINCTVHLVPTFIGDLPTNTSLQVAGGEKIDVITVGLTQALSSAVPDGLLLELDDLIAERGADVSKVTANVMEAGTIDGHVYAVSGYPYAAMGTGFVYNKTMADQYGIEMKDYMTLDDLAAAGEILKENGVYLTNFGNSAQLNYKFFSGIESYGDSAIYGGITDPTESTTVENIYATDGIRDYFKGVKGWADAGYLPEGQLTDTTTVQEYFSQQKIFGTTSAYTVNQITSWLSPDFETGMIQLTDAVISTSSATEFMLGIASTCERPEKAMDVINLIYGDAEVANLIQYGIEGTDYAAVEGTENVITRDGTANADRNSYFSPFVHFGNPMDLKVVSPLTDSYYDDLQAFEDGAKKSLSFGYAFDGSDYAAEAGAISAVLQEKLPMLNAGQVADVDTAMDELIAAIEAAGIEDVIKANQEQLDAYLAK</sequence>
<dbReference type="OrthoDB" id="2636783at2"/>
<protein>
    <recommendedName>
        <fullName evidence="3">DUF3502 domain-containing protein</fullName>
    </recommendedName>
</protein>
<evidence type="ECO:0000256" key="1">
    <source>
        <dbReference type="SAM" id="MobiDB-lite"/>
    </source>
</evidence>
<evidence type="ECO:0000259" key="3">
    <source>
        <dbReference type="Pfam" id="PF12010"/>
    </source>
</evidence>
<organism evidence="4 5">
    <name type="scientific">Anaerobium acetethylicum</name>
    <dbReference type="NCBI Taxonomy" id="1619234"/>
    <lineage>
        <taxon>Bacteria</taxon>
        <taxon>Bacillati</taxon>
        <taxon>Bacillota</taxon>
        <taxon>Clostridia</taxon>
        <taxon>Lachnospirales</taxon>
        <taxon>Lachnospiraceae</taxon>
        <taxon>Anaerobium</taxon>
    </lineage>
</organism>
<dbReference type="Pfam" id="PF12010">
    <property type="entry name" value="DUF3502"/>
    <property type="match status" value="1"/>
</dbReference>
<dbReference type="PROSITE" id="PS51257">
    <property type="entry name" value="PROKAR_LIPOPROTEIN"/>
    <property type="match status" value="1"/>
</dbReference>
<name>A0A1D3TWP6_9FIRM</name>
<dbReference type="Proteomes" id="UP000199315">
    <property type="component" value="Unassembled WGS sequence"/>
</dbReference>
<dbReference type="SUPFAM" id="SSF53850">
    <property type="entry name" value="Periplasmic binding protein-like II"/>
    <property type="match status" value="1"/>
</dbReference>
<dbReference type="EMBL" id="FMKA01000024">
    <property type="protein sequence ID" value="SCP98681.1"/>
    <property type="molecule type" value="Genomic_DNA"/>
</dbReference>
<feature type="region of interest" description="Disordered" evidence="1">
    <location>
        <begin position="25"/>
        <end position="48"/>
    </location>
</feature>
<dbReference type="STRING" id="1619234.SAMN05421730_102424"/>
<evidence type="ECO:0000313" key="4">
    <source>
        <dbReference type="EMBL" id="SCP98681.1"/>
    </source>
</evidence>
<evidence type="ECO:0000313" key="5">
    <source>
        <dbReference type="Proteomes" id="UP000199315"/>
    </source>
</evidence>
<feature type="domain" description="DUF3502" evidence="3">
    <location>
        <begin position="444"/>
        <end position="511"/>
    </location>
</feature>
<keyword evidence="5" id="KW-1185">Reference proteome</keyword>
<dbReference type="InterPro" id="IPR050490">
    <property type="entry name" value="Bact_solute-bd_prot1"/>
</dbReference>
<dbReference type="AlphaFoldDB" id="A0A1D3TWP6"/>
<proteinExistence type="predicted"/>
<accession>A0A1D3TWP6</accession>
<dbReference type="Gene3D" id="3.40.190.10">
    <property type="entry name" value="Periplasmic binding protein-like II"/>
    <property type="match status" value="1"/>
</dbReference>
<dbReference type="RefSeq" id="WP_091235791.1">
    <property type="nucleotide sequence ID" value="NZ_FMKA01000024.1"/>
</dbReference>
<evidence type="ECO:0000256" key="2">
    <source>
        <dbReference type="SAM" id="SignalP"/>
    </source>
</evidence>
<dbReference type="PANTHER" id="PTHR43649">
    <property type="entry name" value="ARABINOSE-BINDING PROTEIN-RELATED"/>
    <property type="match status" value="1"/>
</dbReference>
<dbReference type="PANTHER" id="PTHR43649:SF12">
    <property type="entry name" value="DIACETYLCHITOBIOSE BINDING PROTEIN DASA"/>
    <property type="match status" value="1"/>
</dbReference>